<name>A6MI35_9CILI</name>
<evidence type="ECO:0000313" key="2">
    <source>
        <dbReference type="EMBL" id="ABR27259.1"/>
    </source>
</evidence>
<sequence length="178" mass="20684">MYQMLSNNIQSIDMENKAEEKKAEEKKEVAKYQQPNFGKADPTGLLEEIRGYPLIKVLSYLPYKELITVAKSCKYAFSLFEKKEDKKKIMCWKPSKEEKAKIKKYIDTQIDELAKKKKAAAQLTNLEFTYSSELYVHLTSYQWITSFCVISQEMMNILFGKPLGLHQSCTQASIRLDK</sequence>
<dbReference type="AlphaFoldDB" id="A6MI35"/>
<feature type="coiled-coil region" evidence="1">
    <location>
        <begin position="2"/>
        <end position="29"/>
    </location>
</feature>
<reference evidence="2" key="1">
    <citation type="journal article" date="2007" name="J. Eukaryot. Microbiol.">
        <title>Variation in macronuclear genome content of three ciliates with extensive chromosomal fragmentation: a preliminary analysis.</title>
        <authorList>
            <person name="McGrath C.L."/>
            <person name="Zufall R.A."/>
            <person name="Katz L.A."/>
        </authorList>
    </citation>
    <scope>NUCLEOTIDE SEQUENCE</scope>
    <source>
        <strain evidence="2">CCAP 1653/2</strain>
    </source>
</reference>
<protein>
    <recommendedName>
        <fullName evidence="3">F-box domain-containing protein</fullName>
    </recommendedName>
</protein>
<organism evidence="2">
    <name type="scientific">Metopus es</name>
    <dbReference type="NCBI Taxonomy" id="392813"/>
    <lineage>
        <taxon>Eukaryota</taxon>
        <taxon>Sar</taxon>
        <taxon>Alveolata</taxon>
        <taxon>Ciliophora</taxon>
        <taxon>Intramacronucleata</taxon>
        <taxon>Armophorea</taxon>
        <taxon>Metopida</taxon>
        <taxon>Metopidae</taxon>
        <taxon>Metopus</taxon>
    </lineage>
</organism>
<dbReference type="EMBL" id="EF125709">
    <property type="protein sequence ID" value="ABR27259.1"/>
    <property type="molecule type" value="Genomic_DNA"/>
</dbReference>
<evidence type="ECO:0000256" key="1">
    <source>
        <dbReference type="SAM" id="Coils"/>
    </source>
</evidence>
<accession>A6MI35</accession>
<evidence type="ECO:0008006" key="3">
    <source>
        <dbReference type="Google" id="ProtNLM"/>
    </source>
</evidence>
<proteinExistence type="predicted"/>
<keyword evidence="1" id="KW-0175">Coiled coil</keyword>